<keyword evidence="2" id="KW-1185">Reference proteome</keyword>
<reference evidence="1" key="1">
    <citation type="submission" date="2022-07" db="EMBL/GenBank/DDBJ databases">
        <title>Genome Sequence of Phlebia brevispora.</title>
        <authorList>
            <person name="Buettner E."/>
        </authorList>
    </citation>
    <scope>NUCLEOTIDE SEQUENCE</scope>
    <source>
        <strain evidence="1">MPL23</strain>
    </source>
</reference>
<evidence type="ECO:0000313" key="1">
    <source>
        <dbReference type="EMBL" id="KAJ3556183.1"/>
    </source>
</evidence>
<dbReference type="EMBL" id="JANHOG010000263">
    <property type="protein sequence ID" value="KAJ3556183.1"/>
    <property type="molecule type" value="Genomic_DNA"/>
</dbReference>
<sequence length="104" mass="11374">MLSRFLINLRQADSTDPSEAGQISQFSRPDFRVPSLPTVIGNLGEPLAYGEEDLDDDVYAGAELHEGYSDSVPESGKNKEISDVLNTESIGIEEVNYKRLGLVS</sequence>
<comment type="caution">
    <text evidence="1">The sequence shown here is derived from an EMBL/GenBank/DDBJ whole genome shotgun (WGS) entry which is preliminary data.</text>
</comment>
<dbReference type="Proteomes" id="UP001148662">
    <property type="component" value="Unassembled WGS sequence"/>
</dbReference>
<protein>
    <submittedName>
        <fullName evidence="1">Uncharacterized protein</fullName>
    </submittedName>
</protein>
<proteinExistence type="predicted"/>
<gene>
    <name evidence="1" type="ORF">NM688_g2161</name>
</gene>
<evidence type="ECO:0000313" key="2">
    <source>
        <dbReference type="Proteomes" id="UP001148662"/>
    </source>
</evidence>
<name>A0ACC1T9G0_9APHY</name>
<accession>A0ACC1T9G0</accession>
<organism evidence="1 2">
    <name type="scientific">Phlebia brevispora</name>
    <dbReference type="NCBI Taxonomy" id="194682"/>
    <lineage>
        <taxon>Eukaryota</taxon>
        <taxon>Fungi</taxon>
        <taxon>Dikarya</taxon>
        <taxon>Basidiomycota</taxon>
        <taxon>Agaricomycotina</taxon>
        <taxon>Agaricomycetes</taxon>
        <taxon>Polyporales</taxon>
        <taxon>Meruliaceae</taxon>
        <taxon>Phlebia</taxon>
    </lineage>
</organism>